<evidence type="ECO:0000256" key="6">
    <source>
        <dbReference type="ARBA" id="ARBA00022962"/>
    </source>
</evidence>
<protein>
    <recommendedName>
        <fullName evidence="3">asparagine synthase (glutamine-hydrolyzing)</fullName>
        <ecNumber evidence="3">6.3.5.4</ecNumber>
    </recommendedName>
</protein>
<dbReference type="PROSITE" id="PS51278">
    <property type="entry name" value="GATASE_TYPE_2"/>
    <property type="match status" value="1"/>
</dbReference>
<evidence type="ECO:0000313" key="12">
    <source>
        <dbReference type="EMBL" id="KRR10478.1"/>
    </source>
</evidence>
<dbReference type="GO" id="GO:0005524">
    <property type="term" value="F:ATP binding"/>
    <property type="evidence" value="ECO:0007669"/>
    <property type="project" value="UniProtKB-KW"/>
</dbReference>
<evidence type="ECO:0000256" key="4">
    <source>
        <dbReference type="ARBA" id="ARBA00022741"/>
    </source>
</evidence>
<dbReference type="InterPro" id="IPR014729">
    <property type="entry name" value="Rossmann-like_a/b/a_fold"/>
</dbReference>
<keyword evidence="5 9" id="KW-0067">ATP-binding</keyword>
<keyword evidence="8" id="KW-0028">Amino-acid biosynthesis</keyword>
<dbReference type="Gene3D" id="3.60.20.10">
    <property type="entry name" value="Glutamine Phosphoribosylpyrophosphate, subunit 1, domain 1"/>
    <property type="match status" value="1"/>
</dbReference>
<dbReference type="Pfam" id="PF00733">
    <property type="entry name" value="Asn_synthase"/>
    <property type="match status" value="1"/>
</dbReference>
<dbReference type="PIRSF" id="PIRSF001589">
    <property type="entry name" value="Asn_synthetase_glu-h"/>
    <property type="match status" value="1"/>
</dbReference>
<dbReference type="EMBL" id="LLXZ01000059">
    <property type="protein sequence ID" value="KRR10478.1"/>
    <property type="molecule type" value="Genomic_DNA"/>
</dbReference>
<evidence type="ECO:0000256" key="2">
    <source>
        <dbReference type="ARBA" id="ARBA00005752"/>
    </source>
</evidence>
<dbReference type="AlphaFoldDB" id="A0A0R3LTN5"/>
<dbReference type="GO" id="GO:0004066">
    <property type="term" value="F:asparagine synthase (glutamine-hydrolyzing) activity"/>
    <property type="evidence" value="ECO:0007669"/>
    <property type="project" value="UniProtKB-EC"/>
</dbReference>
<dbReference type="STRING" id="280332.CQ12_10500"/>
<evidence type="ECO:0000256" key="8">
    <source>
        <dbReference type="PIRSR" id="PIRSR001589-1"/>
    </source>
</evidence>
<keyword evidence="8" id="KW-0061">Asparagine biosynthesis</keyword>
<dbReference type="GO" id="GO:0006529">
    <property type="term" value="P:asparagine biosynthetic process"/>
    <property type="evidence" value="ECO:0007669"/>
    <property type="project" value="UniProtKB-KW"/>
</dbReference>
<evidence type="ECO:0000256" key="7">
    <source>
        <dbReference type="ARBA" id="ARBA00048741"/>
    </source>
</evidence>
<dbReference type="Proteomes" id="UP000050863">
    <property type="component" value="Unassembled WGS sequence"/>
</dbReference>
<dbReference type="SUPFAM" id="SSF56235">
    <property type="entry name" value="N-terminal nucleophile aminohydrolases (Ntn hydrolases)"/>
    <property type="match status" value="1"/>
</dbReference>
<dbReference type="Gene3D" id="3.40.50.620">
    <property type="entry name" value="HUPs"/>
    <property type="match status" value="1"/>
</dbReference>
<evidence type="ECO:0000313" key="13">
    <source>
        <dbReference type="Proteomes" id="UP000050863"/>
    </source>
</evidence>
<evidence type="ECO:0000256" key="3">
    <source>
        <dbReference type="ARBA" id="ARBA00012737"/>
    </source>
</evidence>
<dbReference type="Pfam" id="PF13522">
    <property type="entry name" value="GATase_6"/>
    <property type="match status" value="1"/>
</dbReference>
<dbReference type="PANTHER" id="PTHR43284:SF1">
    <property type="entry name" value="ASPARAGINE SYNTHETASE"/>
    <property type="match status" value="1"/>
</dbReference>
<gene>
    <name evidence="12" type="ORF">CQ12_10500</name>
</gene>
<dbReference type="EC" id="6.3.5.4" evidence="3"/>
<comment type="pathway">
    <text evidence="1">Amino-acid biosynthesis; L-asparagine biosynthesis; L-asparagine from L-aspartate (L-Gln route): step 1/1.</text>
</comment>
<feature type="domain" description="Glutamine amidotransferase type-2" evidence="11">
    <location>
        <begin position="2"/>
        <end position="218"/>
    </location>
</feature>
<feature type="binding site" evidence="9">
    <location>
        <position position="104"/>
    </location>
    <ligand>
        <name>L-glutamine</name>
        <dbReference type="ChEBI" id="CHEBI:58359"/>
    </ligand>
</feature>
<sequence>MCGISGIWERRGCSLQDLKRRVSAMTQTLSHRGPDDSGVWLSQDASIAFGQRRLAIVDLSPMGHQPMISANGRYAITFNGEIYNFRELRTELEGRGVRFRGHSDTEVIVEGFAQWGVKSTIARLNGMFAIAAWDAGERQLFLARDRMGEKPLYWAIFGGLVLFGSELKALRVHPGWKPSLNRGAIAAFLRHHYVPGPFTIYEDVYKLPPAGLVKIASGGLEVGVYWDLAGVVSQGQRNTIRAGEEELVDELDELLHDAVSRRMVADVPLGAFLSGGYDSSTVVALMQRVSRRPVKTFTISFENAAFDESKHAEAVARHLGTEHTTFPVSGAEALDVVPKLAEMYDEPFADSSQIPTHIVSALTRKRVTVALSGDGGDELFSGYDMYRWTDSVWRPSAKVPLALRRLASSSIRAVPPSALDRIARYVPYFRRVPQVGQKAHRLAHILSASSIDSVYYQVISHHQNPDNLVKGSQEVRTACWGQDLKVLLPDPVDRMRYLDMCTYLPDDILTKVDRASMAVALEVRAPLLDHRLVEWIWKLPSFQNARAPRPKHLLRRVLARYVPDGLVDRPKMGFAVPLADWLRGPLRNWAEDLMNEADLRAGDIFDVEAVRSVWTEFLNGDNGGYLFVWNILMFQAWHRRWCSAPVADTGTRRLASLLN</sequence>
<proteinExistence type="inferred from homology"/>
<organism evidence="12 13">
    <name type="scientific">Bradyrhizobium jicamae</name>
    <dbReference type="NCBI Taxonomy" id="280332"/>
    <lineage>
        <taxon>Bacteria</taxon>
        <taxon>Pseudomonadati</taxon>
        <taxon>Pseudomonadota</taxon>
        <taxon>Alphaproteobacteria</taxon>
        <taxon>Hyphomicrobiales</taxon>
        <taxon>Nitrobacteraceae</taxon>
        <taxon>Bradyrhizobium</taxon>
    </lineage>
</organism>
<feature type="site" description="Important for beta-aspartyl-AMP intermediate formation" evidence="10">
    <location>
        <position position="374"/>
    </location>
</feature>
<comment type="catalytic activity">
    <reaction evidence="7">
        <text>L-aspartate + L-glutamine + ATP + H2O = L-asparagine + L-glutamate + AMP + diphosphate + H(+)</text>
        <dbReference type="Rhea" id="RHEA:12228"/>
        <dbReference type="ChEBI" id="CHEBI:15377"/>
        <dbReference type="ChEBI" id="CHEBI:15378"/>
        <dbReference type="ChEBI" id="CHEBI:29985"/>
        <dbReference type="ChEBI" id="CHEBI:29991"/>
        <dbReference type="ChEBI" id="CHEBI:30616"/>
        <dbReference type="ChEBI" id="CHEBI:33019"/>
        <dbReference type="ChEBI" id="CHEBI:58048"/>
        <dbReference type="ChEBI" id="CHEBI:58359"/>
        <dbReference type="ChEBI" id="CHEBI:456215"/>
        <dbReference type="EC" id="6.3.5.4"/>
    </reaction>
</comment>
<dbReference type="OrthoDB" id="9763290at2"/>
<keyword evidence="13" id="KW-1185">Reference proteome</keyword>
<dbReference type="GO" id="GO:0005829">
    <property type="term" value="C:cytosol"/>
    <property type="evidence" value="ECO:0007669"/>
    <property type="project" value="TreeGrafter"/>
</dbReference>
<evidence type="ECO:0000256" key="1">
    <source>
        <dbReference type="ARBA" id="ARBA00005187"/>
    </source>
</evidence>
<dbReference type="InterPro" id="IPR033738">
    <property type="entry name" value="AsnB_N"/>
</dbReference>
<dbReference type="CDD" id="cd00712">
    <property type="entry name" value="AsnB"/>
    <property type="match status" value="1"/>
</dbReference>
<dbReference type="InterPro" id="IPR029055">
    <property type="entry name" value="Ntn_hydrolases_N"/>
</dbReference>
<comment type="caution">
    <text evidence="12">The sequence shown here is derived from an EMBL/GenBank/DDBJ whole genome shotgun (WGS) entry which is preliminary data.</text>
</comment>
<dbReference type="PANTHER" id="PTHR43284">
    <property type="entry name" value="ASPARAGINE SYNTHETASE (GLUTAMINE-HYDROLYZING)"/>
    <property type="match status" value="1"/>
</dbReference>
<dbReference type="InterPro" id="IPR017932">
    <property type="entry name" value="GATase_2_dom"/>
</dbReference>
<reference evidence="12 13" key="1">
    <citation type="submission" date="2014-03" db="EMBL/GenBank/DDBJ databases">
        <title>Bradyrhizobium valentinum sp. nov., isolated from effective nodules of Lupinus mariae-josephae, a lupine endemic of basic-lime soils in Eastern Spain.</title>
        <authorList>
            <person name="Duran D."/>
            <person name="Rey L."/>
            <person name="Navarro A."/>
            <person name="Busquets A."/>
            <person name="Imperial J."/>
            <person name="Ruiz-Argueso T."/>
        </authorList>
    </citation>
    <scope>NUCLEOTIDE SEQUENCE [LARGE SCALE GENOMIC DNA]</scope>
    <source>
        <strain evidence="12 13">PAC68</strain>
    </source>
</reference>
<feature type="active site" description="For GATase activity" evidence="8">
    <location>
        <position position="2"/>
    </location>
</feature>
<dbReference type="SUPFAM" id="SSF52402">
    <property type="entry name" value="Adenine nucleotide alpha hydrolases-like"/>
    <property type="match status" value="1"/>
</dbReference>
<feature type="binding site" evidence="9">
    <location>
        <begin position="372"/>
        <end position="373"/>
    </location>
    <ligand>
        <name>ATP</name>
        <dbReference type="ChEBI" id="CHEBI:30616"/>
    </ligand>
</feature>
<dbReference type="CDD" id="cd01991">
    <property type="entry name" value="Asn_synthase_B_C"/>
    <property type="match status" value="1"/>
</dbReference>
<evidence type="ECO:0000256" key="5">
    <source>
        <dbReference type="ARBA" id="ARBA00022840"/>
    </source>
</evidence>
<evidence type="ECO:0000259" key="11">
    <source>
        <dbReference type="PROSITE" id="PS51278"/>
    </source>
</evidence>
<accession>A0A0R3LTN5</accession>
<keyword evidence="6 8" id="KW-0315">Glutamine amidotransferase</keyword>
<dbReference type="NCBIfam" id="TIGR01536">
    <property type="entry name" value="asn_synth_AEB"/>
    <property type="match status" value="1"/>
</dbReference>
<dbReference type="InterPro" id="IPR006426">
    <property type="entry name" value="Asn_synth_AEB"/>
</dbReference>
<dbReference type="InterPro" id="IPR001962">
    <property type="entry name" value="Asn_synthase"/>
</dbReference>
<evidence type="ECO:0000256" key="9">
    <source>
        <dbReference type="PIRSR" id="PIRSR001589-2"/>
    </source>
</evidence>
<evidence type="ECO:0000256" key="10">
    <source>
        <dbReference type="PIRSR" id="PIRSR001589-3"/>
    </source>
</evidence>
<comment type="similarity">
    <text evidence="2">Belongs to the asparagine synthetase family.</text>
</comment>
<feature type="binding site" evidence="9">
    <location>
        <position position="299"/>
    </location>
    <ligand>
        <name>ATP</name>
        <dbReference type="ChEBI" id="CHEBI:30616"/>
    </ligand>
</feature>
<keyword evidence="4 9" id="KW-0547">Nucleotide-binding</keyword>
<dbReference type="InterPro" id="IPR051786">
    <property type="entry name" value="ASN_synthetase/amidase"/>
</dbReference>
<name>A0A0R3LTN5_9BRAD</name>